<dbReference type="PANTHER" id="PTHR46160">
    <property type="entry name" value="ALPHA-TECTORIN-RELATED"/>
    <property type="match status" value="1"/>
</dbReference>
<dbReference type="SMART" id="SM00241">
    <property type="entry name" value="ZP"/>
    <property type="match status" value="1"/>
</dbReference>
<evidence type="ECO:0000313" key="9">
    <source>
        <dbReference type="Proteomes" id="UP001239994"/>
    </source>
</evidence>
<reference evidence="8" key="1">
    <citation type="submission" date="2023-03" db="EMBL/GenBank/DDBJ databases">
        <title>Electrophorus voltai genome.</title>
        <authorList>
            <person name="Bian C."/>
        </authorList>
    </citation>
    <scope>NUCLEOTIDE SEQUENCE</scope>
    <source>
        <strain evidence="8">CB-2022</strain>
        <tissue evidence="8">Muscle</tissue>
    </source>
</reference>
<feature type="non-terminal residue" evidence="8">
    <location>
        <position position="1"/>
    </location>
</feature>
<evidence type="ECO:0000256" key="3">
    <source>
        <dbReference type="ARBA" id="ARBA00023136"/>
    </source>
</evidence>
<dbReference type="InterPro" id="IPR052749">
    <property type="entry name" value="Alpha-tectorin"/>
</dbReference>
<dbReference type="InterPro" id="IPR001846">
    <property type="entry name" value="VWF_type-D"/>
</dbReference>
<dbReference type="Pfam" id="PF08742">
    <property type="entry name" value="C8"/>
    <property type="match status" value="2"/>
</dbReference>
<feature type="domain" description="ZP" evidence="5">
    <location>
        <begin position="1093"/>
        <end position="1339"/>
    </location>
</feature>
<dbReference type="InterPro" id="IPR001507">
    <property type="entry name" value="ZP_dom"/>
</dbReference>
<evidence type="ECO:0000313" key="8">
    <source>
        <dbReference type="EMBL" id="KAK1785702.1"/>
    </source>
</evidence>
<dbReference type="GO" id="GO:0007160">
    <property type="term" value="P:cell-matrix adhesion"/>
    <property type="evidence" value="ECO:0007669"/>
    <property type="project" value="InterPro"/>
</dbReference>
<dbReference type="PROSITE" id="PS51220">
    <property type="entry name" value="NIDO"/>
    <property type="match status" value="1"/>
</dbReference>
<comment type="subcellular location">
    <subcellularLocation>
        <location evidence="1">Membrane</location>
    </subcellularLocation>
</comment>
<name>A0AAD9DN19_9TELE</name>
<dbReference type="GO" id="GO:0016020">
    <property type="term" value="C:membrane"/>
    <property type="evidence" value="ECO:0007669"/>
    <property type="project" value="UniProtKB-SubCell"/>
</dbReference>
<dbReference type="InterPro" id="IPR002919">
    <property type="entry name" value="TIL_dom"/>
</dbReference>
<proteinExistence type="predicted"/>
<protein>
    <recommendedName>
        <fullName evidence="10">Alpha-tectorin</fullName>
    </recommendedName>
</protein>
<dbReference type="Pfam" id="PF01826">
    <property type="entry name" value="TIL"/>
    <property type="match status" value="1"/>
</dbReference>
<evidence type="ECO:0000259" key="5">
    <source>
        <dbReference type="PROSITE" id="PS51034"/>
    </source>
</evidence>
<dbReference type="PROSITE" id="PS51233">
    <property type="entry name" value="VWFD"/>
    <property type="match status" value="2"/>
</dbReference>
<dbReference type="Pfam" id="PF00100">
    <property type="entry name" value="Zona_pellucida"/>
    <property type="match status" value="1"/>
</dbReference>
<keyword evidence="2" id="KW-0732">Signal</keyword>
<dbReference type="InterPro" id="IPR014853">
    <property type="entry name" value="VWF/SSPO/ZAN-like_Cys-rich_dom"/>
</dbReference>
<dbReference type="InterPro" id="IPR055355">
    <property type="entry name" value="ZP-C"/>
</dbReference>
<dbReference type="Gene3D" id="2.60.40.3210">
    <property type="entry name" value="Zona pellucida, ZP-N domain"/>
    <property type="match status" value="1"/>
</dbReference>
<evidence type="ECO:0000259" key="7">
    <source>
        <dbReference type="PROSITE" id="PS51233"/>
    </source>
</evidence>
<evidence type="ECO:0008006" key="10">
    <source>
        <dbReference type="Google" id="ProtNLM"/>
    </source>
</evidence>
<dbReference type="SMART" id="SM00216">
    <property type="entry name" value="VWD"/>
    <property type="match status" value="2"/>
</dbReference>
<dbReference type="CDD" id="cd19941">
    <property type="entry name" value="TIL"/>
    <property type="match status" value="1"/>
</dbReference>
<evidence type="ECO:0000256" key="2">
    <source>
        <dbReference type="ARBA" id="ARBA00022729"/>
    </source>
</evidence>
<dbReference type="InterPro" id="IPR042235">
    <property type="entry name" value="ZP-C_dom"/>
</dbReference>
<dbReference type="InterPro" id="IPR036084">
    <property type="entry name" value="Ser_inhib-like_sf"/>
</dbReference>
<keyword evidence="3" id="KW-0472">Membrane</keyword>
<keyword evidence="4" id="KW-1015">Disulfide bond</keyword>
<dbReference type="Gene3D" id="2.10.25.10">
    <property type="entry name" value="Laminin"/>
    <property type="match status" value="1"/>
</dbReference>
<dbReference type="Pfam" id="PF06119">
    <property type="entry name" value="NIDO"/>
    <property type="match status" value="1"/>
</dbReference>
<keyword evidence="9" id="KW-1185">Reference proteome</keyword>
<accession>A0AAD9DN19</accession>
<evidence type="ECO:0000256" key="4">
    <source>
        <dbReference type="ARBA" id="ARBA00023157"/>
    </source>
</evidence>
<dbReference type="SMART" id="SM00832">
    <property type="entry name" value="C8"/>
    <property type="match status" value="2"/>
</dbReference>
<dbReference type="SUPFAM" id="SSF57567">
    <property type="entry name" value="Serine protease inhibitors"/>
    <property type="match status" value="1"/>
</dbReference>
<dbReference type="PROSITE" id="PS51034">
    <property type="entry name" value="ZP_2"/>
    <property type="match status" value="1"/>
</dbReference>
<comment type="caution">
    <text evidence="8">The sequence shown here is derived from an EMBL/GenBank/DDBJ whole genome shotgun (WGS) entry which is preliminary data.</text>
</comment>
<dbReference type="SMART" id="SM00539">
    <property type="entry name" value="NIDO"/>
    <property type="match status" value="1"/>
</dbReference>
<evidence type="ECO:0000259" key="6">
    <source>
        <dbReference type="PROSITE" id="PS51220"/>
    </source>
</evidence>
<gene>
    <name evidence="8" type="ORF">P4O66_019043</name>
</gene>
<dbReference type="EMBL" id="JAROKS010000026">
    <property type="protein sequence ID" value="KAK1785702.1"/>
    <property type="molecule type" value="Genomic_DNA"/>
</dbReference>
<dbReference type="PANTHER" id="PTHR46160:SF9">
    <property type="entry name" value="PROTEIN PRY2-RELATED"/>
    <property type="match status" value="1"/>
</dbReference>
<feature type="domain" description="VWFD" evidence="7">
    <location>
        <begin position="461"/>
        <end position="640"/>
    </location>
</feature>
<dbReference type="Pfam" id="PF00094">
    <property type="entry name" value="VWD"/>
    <property type="match status" value="2"/>
</dbReference>
<dbReference type="Proteomes" id="UP001239994">
    <property type="component" value="Unassembled WGS sequence"/>
</dbReference>
<organism evidence="8 9">
    <name type="scientific">Electrophorus voltai</name>
    <dbReference type="NCBI Taxonomy" id="2609070"/>
    <lineage>
        <taxon>Eukaryota</taxon>
        <taxon>Metazoa</taxon>
        <taxon>Chordata</taxon>
        <taxon>Craniata</taxon>
        <taxon>Vertebrata</taxon>
        <taxon>Euteleostomi</taxon>
        <taxon>Actinopterygii</taxon>
        <taxon>Neopterygii</taxon>
        <taxon>Teleostei</taxon>
        <taxon>Ostariophysi</taxon>
        <taxon>Gymnotiformes</taxon>
        <taxon>Gymnotoidei</taxon>
        <taxon>Gymnotidae</taxon>
        <taxon>Electrophorus</taxon>
    </lineage>
</organism>
<dbReference type="Gene3D" id="2.60.40.4100">
    <property type="entry name" value="Zona pellucida, ZP-C domain"/>
    <property type="match status" value="1"/>
</dbReference>
<evidence type="ECO:0000256" key="1">
    <source>
        <dbReference type="ARBA" id="ARBA00004370"/>
    </source>
</evidence>
<sequence length="1339" mass="149528">MCSIQHWQNQTKYFYHPYTSNSVEELGKSHRSEWISFKYLSEKFPQISEAKIKEGIFVGPQICQHFIDKKFDYLLKGDEKKAWDAFRLVSTNFLRNVRAGNYMELVKDMLSMYHKLRSTMSLKIHFLHSHSKFFPENCSMVTHIHKAQQYVSEAVNGLSPFSLGPVQQYSALYTLQTHLHFHAATAVHSVNNNGYLTFDQAWNSYTPYQFSANAGKNIIAPFWTDINNQINGVISYRQYTSGSVLIQATQDINRYFPQLKFRSTWVFVATWDRVAYFATTGGKTSFQVVLISDGHLSFILMNYGQIAPTKRNVEAGYDTGHSRYYFIIPGSFQYNYRVFTYSSNVNVPGRWAFHVNHSPQHETTTLQTDTITTTTLQSTTLMTYTPQTTTQKRFTPQAPTSQTTSLQTFTTGIYSTDNYSTETYFTYNNHTDTYSTESNSSVTINPETTTCSTVGEPQPHATCSSSGDPHYISFDGHKFDFQGTCRYILATVCNNTGQLPYFQVSARNEAWNGLPVSITVDVYVNVSGHLVHISHNMHGTIEIDNETRSLPVLLNSGRVAIYSSGLNTFITTDFGLSVSYDGSWVVRITVPANYSGTTCGLCGNFNGQTSDDFLTSSGALGTSVSQFGASWKVQNDTLCSDGCGDSCPSCPAQTRARTQCEILKDRQGPFSFCHTYVDPEAYFNDCAFDVCLSGYSNDVLCHSIKTCQCLPVCQSNYLPLETEHDLPHIQFLGMECPMNSHYELCGTDCGHICASSVDAVCERTCSEGCFCNEGFMRSGGLCVPVEQCGCLYNGLYFHARWHCDFFFSRKVISSGLQDVLNILGFRVVATNIHRGNMAVSFVSAVDVWLSEGAQHTQISIGQNGRVKVDGNIVNSSAFQISYLAEVHQELNFVVVNASSNLLVYFDGRSTLSVRLGPRFRGSVCGVCGNNNGDPTDDKTLPSGALAPNDTAFGNSWKSNTSSPGCGATDQTADPNTCPFRLRYSDLCSIITNTSGPFHLCHGHVNPAPYFTSCVYDLCAYPSTSDMLCSAVEAYQAACVMMQLQISDWLWVDPCEELSCTEDEWCGETDGVYGCFCNQDESRLHPESYDAIEVCEGSSGTISLSRCKLFEAGFPGNSLHLNDPSCRGTVQNGRLVFHFDNDKHICGTNLMANGTHFIYENTVQGNVNPSRNPINRKKILELHFSCIYQLTQLITMATELNPLQSIVHKTLQGGVGMYQVRMIPYQDPGFSHPYNGRADVEVDQRIYVAVIVQGVDSHQIATVIDSCWATPENYHNYTDRWDLIINQCPEDKTVRVLQNGVSTTAQFSFKMFAFDKYPFDKVFLHCSIHLCLLQNNNCAM</sequence>
<feature type="domain" description="NIDO" evidence="6">
    <location>
        <begin position="221"/>
        <end position="358"/>
    </location>
</feature>
<dbReference type="InterPro" id="IPR003886">
    <property type="entry name" value="NIDO_dom"/>
</dbReference>
<feature type="domain" description="VWFD" evidence="7">
    <location>
        <begin position="780"/>
        <end position="966"/>
    </location>
</feature>